<dbReference type="PANTHER" id="PTHR24291:SF50">
    <property type="entry name" value="BIFUNCTIONAL ALBAFLAVENONE MONOOXYGENASE_TERPENE SYNTHASE"/>
    <property type="match status" value="1"/>
</dbReference>
<keyword evidence="6 8" id="KW-0503">Monooxygenase</keyword>
<evidence type="ECO:0000256" key="6">
    <source>
        <dbReference type="ARBA" id="ARBA00023033"/>
    </source>
</evidence>
<dbReference type="Gene3D" id="1.10.630.10">
    <property type="entry name" value="Cytochrome P450"/>
    <property type="match status" value="1"/>
</dbReference>
<reference evidence="9 10" key="1">
    <citation type="submission" date="2020-10" db="EMBL/GenBank/DDBJ databases">
        <title>Complete genome sequence of Cupriavidus basilensis CCUG 49340T.</title>
        <authorList>
            <person name="Salva-Serra F."/>
            <person name="Donoso R.A."/>
            <person name="Cho K.H."/>
            <person name="Yoo J.A."/>
            <person name="Lee K."/>
            <person name="Yoon S.-H."/>
            <person name="Perez-Pantoja D."/>
            <person name="Moore E.R.B."/>
        </authorList>
    </citation>
    <scope>NUCLEOTIDE SEQUENCE [LARGE SCALE GENOMIC DNA]</scope>
    <source>
        <strain evidence="10">CCUG 49340</strain>
    </source>
</reference>
<keyword evidence="2 7" id="KW-0349">Heme</keyword>
<keyword evidence="5 7" id="KW-0408">Iron</keyword>
<dbReference type="PRINTS" id="PR00463">
    <property type="entry name" value="EP450I"/>
</dbReference>
<name>A0A7M2H500_9BURK</name>
<dbReference type="GO" id="GO:0020037">
    <property type="term" value="F:heme binding"/>
    <property type="evidence" value="ECO:0007669"/>
    <property type="project" value="InterPro"/>
</dbReference>
<dbReference type="Pfam" id="PF00067">
    <property type="entry name" value="p450"/>
    <property type="match status" value="1"/>
</dbReference>
<comment type="cofactor">
    <cofactor evidence="7">
        <name>heme</name>
        <dbReference type="ChEBI" id="CHEBI:30413"/>
    </cofactor>
</comment>
<evidence type="ECO:0000256" key="8">
    <source>
        <dbReference type="RuleBase" id="RU000461"/>
    </source>
</evidence>
<dbReference type="GO" id="GO:0004497">
    <property type="term" value="F:monooxygenase activity"/>
    <property type="evidence" value="ECO:0007669"/>
    <property type="project" value="UniProtKB-KW"/>
</dbReference>
<organism evidence="9 10">
    <name type="scientific">Cupriavidus basilensis</name>
    <dbReference type="NCBI Taxonomy" id="68895"/>
    <lineage>
        <taxon>Bacteria</taxon>
        <taxon>Pseudomonadati</taxon>
        <taxon>Pseudomonadota</taxon>
        <taxon>Betaproteobacteria</taxon>
        <taxon>Burkholderiales</taxon>
        <taxon>Burkholderiaceae</taxon>
        <taxon>Cupriavidus</taxon>
    </lineage>
</organism>
<dbReference type="PRINTS" id="PR00385">
    <property type="entry name" value="P450"/>
</dbReference>
<dbReference type="EMBL" id="CP062804">
    <property type="protein sequence ID" value="QOT80134.1"/>
    <property type="molecule type" value="Genomic_DNA"/>
</dbReference>
<evidence type="ECO:0000256" key="7">
    <source>
        <dbReference type="PIRSR" id="PIRSR602401-1"/>
    </source>
</evidence>
<keyword evidence="4 8" id="KW-0560">Oxidoreductase</keyword>
<comment type="similarity">
    <text evidence="1 8">Belongs to the cytochrome P450 family.</text>
</comment>
<evidence type="ECO:0000313" key="10">
    <source>
        <dbReference type="Proteomes" id="UP000397656"/>
    </source>
</evidence>
<evidence type="ECO:0000313" key="9">
    <source>
        <dbReference type="EMBL" id="QOT80134.1"/>
    </source>
</evidence>
<dbReference type="InterPro" id="IPR001128">
    <property type="entry name" value="Cyt_P450"/>
</dbReference>
<evidence type="ECO:0000256" key="4">
    <source>
        <dbReference type="ARBA" id="ARBA00023002"/>
    </source>
</evidence>
<dbReference type="InterPro" id="IPR036396">
    <property type="entry name" value="Cyt_P450_sf"/>
</dbReference>
<keyword evidence="3 7" id="KW-0479">Metal-binding</keyword>
<dbReference type="InterPro" id="IPR002401">
    <property type="entry name" value="Cyt_P450_E_grp-I"/>
</dbReference>
<gene>
    <name evidence="9" type="ORF">F7R26_021875</name>
</gene>
<evidence type="ECO:0000256" key="3">
    <source>
        <dbReference type="ARBA" id="ARBA00022723"/>
    </source>
</evidence>
<evidence type="ECO:0000256" key="1">
    <source>
        <dbReference type="ARBA" id="ARBA00010617"/>
    </source>
</evidence>
<dbReference type="InterPro" id="IPR050196">
    <property type="entry name" value="Cytochrome_P450_Monoox"/>
</dbReference>
<dbReference type="SUPFAM" id="SSF48264">
    <property type="entry name" value="Cytochrome P450"/>
    <property type="match status" value="1"/>
</dbReference>
<dbReference type="Proteomes" id="UP000397656">
    <property type="component" value="Chromosome 2"/>
</dbReference>
<dbReference type="PROSITE" id="PS00086">
    <property type="entry name" value="CYTOCHROME_P450"/>
    <property type="match status" value="1"/>
</dbReference>
<evidence type="ECO:0000256" key="5">
    <source>
        <dbReference type="ARBA" id="ARBA00023004"/>
    </source>
</evidence>
<proteinExistence type="inferred from homology"/>
<protein>
    <submittedName>
        <fullName evidence="9">Cytochrome P450</fullName>
    </submittedName>
</protein>
<dbReference type="InterPro" id="IPR017972">
    <property type="entry name" value="Cyt_P450_CS"/>
</dbReference>
<dbReference type="AlphaFoldDB" id="A0A7M2H500"/>
<sequence>MNTSSSPDCPFHAGAPSHQPVLHPPGVWPPGPPAGLTGWRFLRGMSRDLLGMLATWQRAFGDVVHVRIWPEHQIIVTDPQLARELLVTHHDALIRWERGMRVFAQLHGNSVLIAEGDAWRGKRHALQPNFSPKAVQAFVPTMAGAAGQALVHWPDSAGNWPIENALTSLAMDVIMRMVFSSEIGAHARIAEQASRTAMAAANAEFYWPASWPDWAPWKRAKRQALATLNGLIDHHLQARLKLPRDTWPDDLATRLLQLHRDDAAAWPLQAVHDECMTTFLAGHETAAATLTWWTWNMAANPAAQTAAAEEVRRVLQGRAPTAETLPLLRYLTQTLQETLRLHPAAPMLSSRRSTRPITLGSWQLPARTQFMVPVQLMHHDPRWFPEPLAFQPERFGPEAPAVPRGAYLPFGTGPRVCLGQHLAMTEMTVVAAMILQRFALSVPDGMAAPRPVFHITLRPEQPLHLRLAPSEAARAGR</sequence>
<dbReference type="PANTHER" id="PTHR24291">
    <property type="entry name" value="CYTOCHROME P450 FAMILY 4"/>
    <property type="match status" value="1"/>
</dbReference>
<feature type="binding site" description="axial binding residue" evidence="7">
    <location>
        <position position="417"/>
    </location>
    <ligand>
        <name>heme</name>
        <dbReference type="ChEBI" id="CHEBI:30413"/>
    </ligand>
    <ligandPart>
        <name>Fe</name>
        <dbReference type="ChEBI" id="CHEBI:18248"/>
    </ligandPart>
</feature>
<dbReference type="GO" id="GO:0005506">
    <property type="term" value="F:iron ion binding"/>
    <property type="evidence" value="ECO:0007669"/>
    <property type="project" value="InterPro"/>
</dbReference>
<accession>A0A7M2H500</accession>
<dbReference type="GO" id="GO:0016705">
    <property type="term" value="F:oxidoreductase activity, acting on paired donors, with incorporation or reduction of molecular oxygen"/>
    <property type="evidence" value="ECO:0007669"/>
    <property type="project" value="InterPro"/>
</dbReference>
<evidence type="ECO:0000256" key="2">
    <source>
        <dbReference type="ARBA" id="ARBA00022617"/>
    </source>
</evidence>